<proteinExistence type="inferred from homology"/>
<dbReference type="SUPFAM" id="SSF52540">
    <property type="entry name" value="P-loop containing nucleoside triphosphate hydrolases"/>
    <property type="match status" value="2"/>
</dbReference>
<dbReference type="GO" id="GO:0005524">
    <property type="term" value="F:ATP binding"/>
    <property type="evidence" value="ECO:0007669"/>
    <property type="project" value="UniProtKB-KW"/>
</dbReference>
<comment type="cofactor">
    <cofactor evidence="1">
        <name>Mg(2+)</name>
        <dbReference type="ChEBI" id="CHEBI:18420"/>
    </cofactor>
</comment>
<comment type="caution">
    <text evidence="4">The sequence shown here is derived from an EMBL/GenBank/DDBJ whole genome shotgun (WGS) entry which is preliminary data.</text>
</comment>
<comment type="catalytic activity">
    <reaction evidence="1">
        <text>ATP + H2O = ADP + phosphate + H(+)</text>
        <dbReference type="Rhea" id="RHEA:13065"/>
        <dbReference type="ChEBI" id="CHEBI:15377"/>
        <dbReference type="ChEBI" id="CHEBI:15378"/>
        <dbReference type="ChEBI" id="CHEBI:30616"/>
        <dbReference type="ChEBI" id="CHEBI:43474"/>
        <dbReference type="ChEBI" id="CHEBI:456216"/>
        <dbReference type="EC" id="5.6.2.3"/>
    </reaction>
</comment>
<dbReference type="InterPro" id="IPR027417">
    <property type="entry name" value="P-loop_NTPase"/>
</dbReference>
<keyword evidence="5" id="KW-1185">Reference proteome</keyword>
<protein>
    <recommendedName>
        <fullName evidence="1">ATP-dependent DNA helicase</fullName>
        <ecNumber evidence="1">5.6.2.3</ecNumber>
    </recommendedName>
</protein>
<dbReference type="InterPro" id="IPR005135">
    <property type="entry name" value="Endo/exonuclease/phosphatase"/>
</dbReference>
<dbReference type="Gene3D" id="3.40.50.300">
    <property type="entry name" value="P-loop containing nucleotide triphosphate hydrolases"/>
    <property type="match status" value="2"/>
</dbReference>
<feature type="domain" description="DNA helicase Pif1-like DEAD-box helicase" evidence="3">
    <location>
        <begin position="373"/>
        <end position="577"/>
    </location>
</feature>
<dbReference type="PANTHER" id="PTHR47642:SF5">
    <property type="entry name" value="ATP-DEPENDENT DNA HELICASE"/>
    <property type="match status" value="1"/>
</dbReference>
<keyword evidence="1" id="KW-0378">Hydrolase</keyword>
<keyword evidence="1" id="KW-0547">Nucleotide-binding</keyword>
<dbReference type="GO" id="GO:0000723">
    <property type="term" value="P:telomere maintenance"/>
    <property type="evidence" value="ECO:0007669"/>
    <property type="project" value="InterPro"/>
</dbReference>
<name>A0AAV6TIT7_9ARAC</name>
<feature type="domain" description="Endonuclease/exonuclease/phosphatase" evidence="2">
    <location>
        <begin position="862"/>
        <end position="1048"/>
    </location>
</feature>
<dbReference type="InterPro" id="IPR051055">
    <property type="entry name" value="PIF1_helicase"/>
</dbReference>
<dbReference type="Pfam" id="PF05970">
    <property type="entry name" value="PIF1"/>
    <property type="match status" value="1"/>
</dbReference>
<evidence type="ECO:0000259" key="2">
    <source>
        <dbReference type="Pfam" id="PF03372"/>
    </source>
</evidence>
<evidence type="ECO:0000313" key="5">
    <source>
        <dbReference type="Proteomes" id="UP000827092"/>
    </source>
</evidence>
<dbReference type="Proteomes" id="UP000827092">
    <property type="component" value="Unassembled WGS sequence"/>
</dbReference>
<organism evidence="4 5">
    <name type="scientific">Oedothorax gibbosus</name>
    <dbReference type="NCBI Taxonomy" id="931172"/>
    <lineage>
        <taxon>Eukaryota</taxon>
        <taxon>Metazoa</taxon>
        <taxon>Ecdysozoa</taxon>
        <taxon>Arthropoda</taxon>
        <taxon>Chelicerata</taxon>
        <taxon>Arachnida</taxon>
        <taxon>Araneae</taxon>
        <taxon>Araneomorphae</taxon>
        <taxon>Entelegynae</taxon>
        <taxon>Araneoidea</taxon>
        <taxon>Linyphiidae</taxon>
        <taxon>Erigoninae</taxon>
        <taxon>Oedothorax</taxon>
    </lineage>
</organism>
<dbReference type="GO" id="GO:0006281">
    <property type="term" value="P:DNA repair"/>
    <property type="evidence" value="ECO:0007669"/>
    <property type="project" value="UniProtKB-KW"/>
</dbReference>
<keyword evidence="1" id="KW-0233">DNA recombination</keyword>
<sequence length="1063" mass="122065">MTFAEFLDTLHMSSNEYFAAIQTGITRPTILLKRNVDEIMINSYNPKILNMMGSNMDLQIILDGYAVVTYLVDYISKPARGLTKQLRKCVKNTQSGNTSLKDRLTQISNVFVNASEVSAQEAAWSLLELPMSHLSEDTVFIMTFPFEERSRMVKSQAALKELKPNSTDIFETNLLERYIQRPDSYENMSLAEFAAWTESSLKGSPLKNGKGFVRKRKKPKIIQYRKYREHIEPEQYYREQIMLFLPWRNEQKDILSHAWKPWYEAHRDQIKLVRKEYVFNDEFDIDMEVNKLEMAQDLIEDNEEEGDPAAFLENELDYDENEMKVDLALDMNNSHGKDFRVFQAPERVSIEEFNDIMRHLNTMQRDLVLEMKFRLTRSNEQINIFVQGAAGTGKSFLIKALHQMMVHELQNRDQDPTLKTVLLLAPTGKAASNIGGETLHSAFGLPLSLTDFLPLSSKTLAEYAIKFFYVKCIIIDEISMVGSTMYSNIDQRLREIKGLDKPFGGVHCMQFGDLRQLPPVKDSAIYKIPKSAGLRVFSENLWHRVEFYKLTEIMRQKDDQPYANLLNNMASGTMTDEEVTFMQSKQVQWKDVPYEATLLYFSNKEVDLANTIRLNEIPSEVLQCYAIDSVTGVGSIKAKSQLMNRCKTLSRNATGNLSYLVHLKLGAKYMLTYNLNTGDKLVNGSVGVLRHVETCKLKKSDGIGIKRIWLEFMDGPKVGFETRSAVHRYMIVNKINHKWTPIERQAKIIHEKKNTSLSVTRRQFPVIVAEAMTIHKSQGCTFDSVAVGMRKGMSQSLQYVACSRVTKANGLYILNEYKKPATLNTNNPIVVELQRLESIAKEPMFSFLHSQDNCGYQFIYHNVQSLNAHYKDILADRSFMASDFLLFAETWSITGDEYEFPDFQLGVETFSSLNRTRKHNGVAIYIKKHIPVIKRMAYPDYEKGIHLAVLYLQNRVRLIVLYSKPGNSCDDIVEALNNTIGVDYQEYISILAGDFNINMSTENGKEFCEILREVYWLHLKTNPAHWTTRGGTTIDAVFASQDLKCCGVYESTFSYHIPLYGRL</sequence>
<dbReference type="InterPro" id="IPR010285">
    <property type="entry name" value="DNA_helicase_pif1-like_DEAD"/>
</dbReference>
<dbReference type="Pfam" id="PF03372">
    <property type="entry name" value="Exo_endo_phos"/>
    <property type="match status" value="1"/>
</dbReference>
<dbReference type="InterPro" id="IPR036691">
    <property type="entry name" value="Endo/exonu/phosph_ase_sf"/>
</dbReference>
<keyword evidence="1" id="KW-0227">DNA damage</keyword>
<evidence type="ECO:0000259" key="3">
    <source>
        <dbReference type="Pfam" id="PF05970"/>
    </source>
</evidence>
<dbReference type="GO" id="GO:0006310">
    <property type="term" value="P:DNA recombination"/>
    <property type="evidence" value="ECO:0007669"/>
    <property type="project" value="UniProtKB-KW"/>
</dbReference>
<reference evidence="4 5" key="1">
    <citation type="journal article" date="2022" name="Nat. Ecol. Evol.">
        <title>A masculinizing supergene underlies an exaggerated male reproductive morph in a spider.</title>
        <authorList>
            <person name="Hendrickx F."/>
            <person name="De Corte Z."/>
            <person name="Sonet G."/>
            <person name="Van Belleghem S.M."/>
            <person name="Kostlbacher S."/>
            <person name="Vangestel C."/>
        </authorList>
    </citation>
    <scope>NUCLEOTIDE SEQUENCE [LARGE SCALE GENOMIC DNA]</scope>
    <source>
        <strain evidence="4">W744_W776</strain>
    </source>
</reference>
<dbReference type="CDD" id="cd18809">
    <property type="entry name" value="SF1_C_RecD"/>
    <property type="match status" value="1"/>
</dbReference>
<dbReference type="PANTHER" id="PTHR47642">
    <property type="entry name" value="ATP-DEPENDENT DNA HELICASE"/>
    <property type="match status" value="1"/>
</dbReference>
<dbReference type="EMBL" id="JAFNEN010003787">
    <property type="protein sequence ID" value="KAG8171583.1"/>
    <property type="molecule type" value="Genomic_DNA"/>
</dbReference>
<evidence type="ECO:0000313" key="4">
    <source>
        <dbReference type="EMBL" id="KAG8171583.1"/>
    </source>
</evidence>
<dbReference type="Gene3D" id="3.60.10.10">
    <property type="entry name" value="Endonuclease/exonuclease/phosphatase"/>
    <property type="match status" value="1"/>
</dbReference>
<evidence type="ECO:0000256" key="1">
    <source>
        <dbReference type="RuleBase" id="RU363044"/>
    </source>
</evidence>
<dbReference type="GO" id="GO:0043139">
    <property type="term" value="F:5'-3' DNA helicase activity"/>
    <property type="evidence" value="ECO:0007669"/>
    <property type="project" value="UniProtKB-EC"/>
</dbReference>
<dbReference type="GO" id="GO:0016787">
    <property type="term" value="F:hydrolase activity"/>
    <property type="evidence" value="ECO:0007669"/>
    <property type="project" value="UniProtKB-KW"/>
</dbReference>
<accession>A0AAV6TIT7</accession>
<keyword evidence="1" id="KW-0067">ATP-binding</keyword>
<dbReference type="EC" id="5.6.2.3" evidence="1"/>
<keyword evidence="1" id="KW-0234">DNA repair</keyword>
<keyword evidence="1" id="KW-0347">Helicase</keyword>
<gene>
    <name evidence="4" type="ORF">JTE90_007585</name>
</gene>
<dbReference type="AlphaFoldDB" id="A0AAV6TIT7"/>
<comment type="similarity">
    <text evidence="1">Belongs to the helicase family.</text>
</comment>
<dbReference type="SUPFAM" id="SSF56219">
    <property type="entry name" value="DNase I-like"/>
    <property type="match status" value="1"/>
</dbReference>